<comment type="caution">
    <text evidence="1">The sequence shown here is derived from an EMBL/GenBank/DDBJ whole genome shotgun (WGS) entry which is preliminary data.</text>
</comment>
<name>A0A9N9FYU4_FUNMO</name>
<gene>
    <name evidence="1" type="ORF">FMOSSE_LOCUS7192</name>
</gene>
<evidence type="ECO:0000313" key="2">
    <source>
        <dbReference type="Proteomes" id="UP000789375"/>
    </source>
</evidence>
<accession>A0A9N9FYU4</accession>
<dbReference type="Proteomes" id="UP000789375">
    <property type="component" value="Unassembled WGS sequence"/>
</dbReference>
<evidence type="ECO:0000313" key="1">
    <source>
        <dbReference type="EMBL" id="CAG8565726.1"/>
    </source>
</evidence>
<sequence>MVAEQRTIRRSALADHTIFSTIYYVATQRSNDKTKSTLEHRLNIKTRQKYPHKLNQVVTWWQWGGPFKETETLVVCERVAVTFSLKKKNFLYATYHSEIQRYTKRATISNRTETISRLQRQRSLESLGQSIEEIRLLNNIHETVKDED</sequence>
<reference evidence="1" key="1">
    <citation type="submission" date="2021-06" db="EMBL/GenBank/DDBJ databases">
        <authorList>
            <person name="Kallberg Y."/>
            <person name="Tangrot J."/>
            <person name="Rosling A."/>
        </authorList>
    </citation>
    <scope>NUCLEOTIDE SEQUENCE</scope>
    <source>
        <strain evidence="1">87-6 pot B 2015</strain>
    </source>
</reference>
<keyword evidence="2" id="KW-1185">Reference proteome</keyword>
<organism evidence="1 2">
    <name type="scientific">Funneliformis mosseae</name>
    <name type="common">Endomycorrhizal fungus</name>
    <name type="synonym">Glomus mosseae</name>
    <dbReference type="NCBI Taxonomy" id="27381"/>
    <lineage>
        <taxon>Eukaryota</taxon>
        <taxon>Fungi</taxon>
        <taxon>Fungi incertae sedis</taxon>
        <taxon>Mucoromycota</taxon>
        <taxon>Glomeromycotina</taxon>
        <taxon>Glomeromycetes</taxon>
        <taxon>Glomerales</taxon>
        <taxon>Glomeraceae</taxon>
        <taxon>Funneliformis</taxon>
    </lineage>
</organism>
<dbReference type="EMBL" id="CAJVPP010001631">
    <property type="protein sequence ID" value="CAG8565726.1"/>
    <property type="molecule type" value="Genomic_DNA"/>
</dbReference>
<protein>
    <submittedName>
        <fullName evidence="1">8098_t:CDS:1</fullName>
    </submittedName>
</protein>
<proteinExistence type="predicted"/>
<dbReference type="AlphaFoldDB" id="A0A9N9FYU4"/>
<feature type="non-terminal residue" evidence="1">
    <location>
        <position position="148"/>
    </location>
</feature>